<proteinExistence type="predicted"/>
<evidence type="ECO:0000313" key="7">
    <source>
        <dbReference type="EMBL" id="MBS8266283.1"/>
    </source>
</evidence>
<evidence type="ECO:0000259" key="6">
    <source>
        <dbReference type="PROSITE" id="PS51063"/>
    </source>
</evidence>
<protein>
    <submittedName>
        <fullName evidence="7">Crp/Fnr family transcriptional regulator</fullName>
    </submittedName>
</protein>
<dbReference type="InterPro" id="IPR050397">
    <property type="entry name" value="Env_Response_Regulators"/>
</dbReference>
<dbReference type="AlphaFoldDB" id="A0A944CR57"/>
<dbReference type="EMBL" id="QTKX01000003">
    <property type="protein sequence ID" value="MBS8266283.1"/>
    <property type="molecule type" value="Genomic_DNA"/>
</dbReference>
<keyword evidence="8" id="KW-1185">Reference proteome</keyword>
<accession>A0A944CR57</accession>
<dbReference type="Gene3D" id="1.10.10.10">
    <property type="entry name" value="Winged helix-like DNA-binding domain superfamily/Winged helix DNA-binding domain"/>
    <property type="match status" value="1"/>
</dbReference>
<dbReference type="PANTHER" id="PTHR24567">
    <property type="entry name" value="CRP FAMILY TRANSCRIPTIONAL REGULATORY PROTEIN"/>
    <property type="match status" value="1"/>
</dbReference>
<gene>
    <name evidence="7" type="ORF">DYI25_17820</name>
</gene>
<dbReference type="SUPFAM" id="SSF51206">
    <property type="entry name" value="cAMP-binding domain-like"/>
    <property type="match status" value="1"/>
</dbReference>
<dbReference type="SMART" id="SM00419">
    <property type="entry name" value="HTH_CRP"/>
    <property type="match status" value="1"/>
</dbReference>
<evidence type="ECO:0000313" key="8">
    <source>
        <dbReference type="Proteomes" id="UP000761411"/>
    </source>
</evidence>
<reference evidence="7 8" key="1">
    <citation type="journal article" date="2021" name="Microorganisms">
        <title>Bacterial Dimethylsulfoniopropionate Biosynthesis in the East China Sea.</title>
        <authorList>
            <person name="Liu J."/>
            <person name="Zhang Y."/>
            <person name="Liu J."/>
            <person name="Zhong H."/>
            <person name="Williams B.T."/>
            <person name="Zheng Y."/>
            <person name="Curson A.R.J."/>
            <person name="Sun C."/>
            <person name="Sun H."/>
            <person name="Song D."/>
            <person name="Wagner Mackenzie B."/>
            <person name="Bermejo Martinez A."/>
            <person name="Todd J.D."/>
            <person name="Zhang X.H."/>
        </authorList>
    </citation>
    <scope>NUCLEOTIDE SEQUENCE [LARGE SCALE GENOMIC DNA]</scope>
    <source>
        <strain evidence="7 8">ESS08</strain>
    </source>
</reference>
<keyword evidence="1" id="KW-0805">Transcription regulation</keyword>
<keyword evidence="2" id="KW-0238">DNA-binding</keyword>
<dbReference type="GO" id="GO:0003700">
    <property type="term" value="F:DNA-binding transcription factor activity"/>
    <property type="evidence" value="ECO:0007669"/>
    <property type="project" value="TreeGrafter"/>
</dbReference>
<feature type="domain" description="HTH crp-type" evidence="6">
    <location>
        <begin position="154"/>
        <end position="227"/>
    </location>
</feature>
<dbReference type="Proteomes" id="UP000761411">
    <property type="component" value="Unassembled WGS sequence"/>
</dbReference>
<organism evidence="7 8">
    <name type="scientific">Mesobacillus boroniphilus</name>
    <dbReference type="NCBI Taxonomy" id="308892"/>
    <lineage>
        <taxon>Bacteria</taxon>
        <taxon>Bacillati</taxon>
        <taxon>Bacillota</taxon>
        <taxon>Bacilli</taxon>
        <taxon>Bacillales</taxon>
        <taxon>Bacillaceae</taxon>
        <taxon>Mesobacillus</taxon>
    </lineage>
</organism>
<comment type="caution">
    <text evidence="7">The sequence shown here is derived from an EMBL/GenBank/DDBJ whole genome shotgun (WGS) entry which is preliminary data.</text>
</comment>
<dbReference type="PROSITE" id="PS51063">
    <property type="entry name" value="HTH_CRP_2"/>
    <property type="match status" value="1"/>
</dbReference>
<name>A0A944CR57_9BACI</name>
<dbReference type="CDD" id="cd00038">
    <property type="entry name" value="CAP_ED"/>
    <property type="match status" value="1"/>
</dbReference>
<dbReference type="InterPro" id="IPR018490">
    <property type="entry name" value="cNMP-bd_dom_sf"/>
</dbReference>
<evidence type="ECO:0000256" key="4">
    <source>
        <dbReference type="ARBA" id="ARBA00023163"/>
    </source>
</evidence>
<dbReference type="PROSITE" id="PS50042">
    <property type="entry name" value="CNMP_BINDING_3"/>
    <property type="match status" value="1"/>
</dbReference>
<evidence type="ECO:0000256" key="1">
    <source>
        <dbReference type="ARBA" id="ARBA00023015"/>
    </source>
</evidence>
<dbReference type="GO" id="GO:0005829">
    <property type="term" value="C:cytosol"/>
    <property type="evidence" value="ECO:0007669"/>
    <property type="project" value="TreeGrafter"/>
</dbReference>
<sequence length="232" mass="27012">MSNARVINIHPLSELQEFDIFSSISIKTLQKYLPYFYYRTYKKNQCLFMEGDPRDKIFFLLEGYVAFERGSEEGKMLYLDIVKSKQMFPYGGIFEEKTYHETATALTDIKVFFIQTTVMEELLKKNPKQLLNIIAKLTKILNLHKDRVEKILIPNAQERVLHTLQFLMDDLGEKKGEEVVIPCPLTAFCISKISGTTRETVSLIMNQLKREGIISIKSKVITIHETEYLRNI</sequence>
<dbReference type="InterPro" id="IPR000595">
    <property type="entry name" value="cNMP-bd_dom"/>
</dbReference>
<dbReference type="GO" id="GO:0003677">
    <property type="term" value="F:DNA binding"/>
    <property type="evidence" value="ECO:0007669"/>
    <property type="project" value="UniProtKB-KW"/>
</dbReference>
<feature type="domain" description="Cyclic nucleotide-binding" evidence="5">
    <location>
        <begin position="20"/>
        <end position="140"/>
    </location>
</feature>
<keyword evidence="4" id="KW-0804">Transcription</keyword>
<dbReference type="Pfam" id="PF00027">
    <property type="entry name" value="cNMP_binding"/>
    <property type="match status" value="1"/>
</dbReference>
<evidence type="ECO:0000256" key="3">
    <source>
        <dbReference type="ARBA" id="ARBA00023159"/>
    </source>
</evidence>
<dbReference type="InterPro" id="IPR036390">
    <property type="entry name" value="WH_DNA-bd_sf"/>
</dbReference>
<evidence type="ECO:0000256" key="2">
    <source>
        <dbReference type="ARBA" id="ARBA00023125"/>
    </source>
</evidence>
<dbReference type="PANTHER" id="PTHR24567:SF74">
    <property type="entry name" value="HTH-TYPE TRANSCRIPTIONAL REGULATOR ARCR"/>
    <property type="match status" value="1"/>
</dbReference>
<dbReference type="InterPro" id="IPR012318">
    <property type="entry name" value="HTH_CRP"/>
</dbReference>
<dbReference type="InterPro" id="IPR014710">
    <property type="entry name" value="RmlC-like_jellyroll"/>
</dbReference>
<dbReference type="Gene3D" id="2.60.120.10">
    <property type="entry name" value="Jelly Rolls"/>
    <property type="match status" value="1"/>
</dbReference>
<keyword evidence="3" id="KW-0010">Activator</keyword>
<dbReference type="SMART" id="SM00100">
    <property type="entry name" value="cNMP"/>
    <property type="match status" value="1"/>
</dbReference>
<evidence type="ECO:0000259" key="5">
    <source>
        <dbReference type="PROSITE" id="PS50042"/>
    </source>
</evidence>
<dbReference type="SUPFAM" id="SSF46785">
    <property type="entry name" value="Winged helix' DNA-binding domain"/>
    <property type="match status" value="1"/>
</dbReference>
<dbReference type="Pfam" id="PF13545">
    <property type="entry name" value="HTH_Crp_2"/>
    <property type="match status" value="1"/>
</dbReference>
<dbReference type="InterPro" id="IPR036388">
    <property type="entry name" value="WH-like_DNA-bd_sf"/>
</dbReference>
<dbReference type="RefSeq" id="WP_213371462.1">
    <property type="nucleotide sequence ID" value="NZ_QTKX01000003.1"/>
</dbReference>